<dbReference type="SUPFAM" id="SSF53448">
    <property type="entry name" value="Nucleotide-diphospho-sugar transferases"/>
    <property type="match status" value="1"/>
</dbReference>
<evidence type="ECO:0000256" key="8">
    <source>
        <dbReference type="ARBA" id="ARBA00023136"/>
    </source>
</evidence>
<dbReference type="GO" id="GO:0008120">
    <property type="term" value="F:ceramide glucosyltransferase activity"/>
    <property type="evidence" value="ECO:0007669"/>
    <property type="project" value="TreeGrafter"/>
</dbReference>
<keyword evidence="11" id="KW-1185">Reference proteome</keyword>
<dbReference type="Pfam" id="PF13506">
    <property type="entry name" value="Glyco_transf_21"/>
    <property type="match status" value="1"/>
</dbReference>
<gene>
    <name evidence="10" type="ORF">GCM10009030_38850</name>
</gene>
<evidence type="ECO:0000313" key="10">
    <source>
        <dbReference type="EMBL" id="GGO03321.1"/>
    </source>
</evidence>
<evidence type="ECO:0000256" key="6">
    <source>
        <dbReference type="ARBA" id="ARBA00022692"/>
    </source>
</evidence>
<evidence type="ECO:0000256" key="1">
    <source>
        <dbReference type="ARBA" id="ARBA00004141"/>
    </source>
</evidence>
<dbReference type="InterPro" id="IPR025993">
    <property type="entry name" value="Ceramide_glucosylTrfase"/>
</dbReference>
<proteinExistence type="predicted"/>
<evidence type="ECO:0000256" key="2">
    <source>
        <dbReference type="ARBA" id="ARBA00004760"/>
    </source>
</evidence>
<dbReference type="Proteomes" id="UP000605784">
    <property type="component" value="Unassembled WGS sequence"/>
</dbReference>
<reference evidence="10" key="2">
    <citation type="submission" date="2020-09" db="EMBL/GenBank/DDBJ databases">
        <authorList>
            <person name="Sun Q."/>
            <person name="Ohkuma M."/>
        </authorList>
    </citation>
    <scope>NUCLEOTIDE SEQUENCE</scope>
    <source>
        <strain evidence="10">JCM 17820</strain>
    </source>
</reference>
<evidence type="ECO:0000313" key="11">
    <source>
        <dbReference type="Proteomes" id="UP000605784"/>
    </source>
</evidence>
<evidence type="ECO:0000256" key="3">
    <source>
        <dbReference type="ARBA" id="ARBA00004991"/>
    </source>
</evidence>
<dbReference type="GO" id="GO:0016020">
    <property type="term" value="C:membrane"/>
    <property type="evidence" value="ECO:0007669"/>
    <property type="project" value="UniProtKB-SubCell"/>
</dbReference>
<dbReference type="PANTHER" id="PTHR12726">
    <property type="entry name" value="CERAMIDE GLUCOSYLTRANSFERASE"/>
    <property type="match status" value="1"/>
</dbReference>
<keyword evidence="6 9" id="KW-0812">Transmembrane</keyword>
<keyword evidence="8 9" id="KW-0472">Membrane</keyword>
<evidence type="ECO:0000256" key="5">
    <source>
        <dbReference type="ARBA" id="ARBA00022679"/>
    </source>
</evidence>
<sequence length="300" mass="31995">MVSVILPTREWTDACADLADQVGPDDELLVVCDHASDPVAERSTPANTDVLIAGDPEGCSGKCNAVATGLAAATDDVIVCTDDDFDHGPGWLDHVVAGVEEHGAVTSVPMFASEGLFGQFLEGPSHLLHLPVFLLGAELWGGTACFHRDEVDVPALVADLRRTVSDDVLMGEHIDAVHGDLSLAREITVEGSVRSSLHRSVRFTRNMLFTDPLALVAMFLVVALVAVGTVLVPLLTGVITTAVVGAAYAVAGFDRWTFLLAWPGFLLLGACLAYGVVQPEFEWGGRRYRWTGQFSVDVLD</sequence>
<organism evidence="10 11">
    <name type="scientific">Haloarcula pellucida</name>
    <dbReference type="NCBI Taxonomy" id="1427151"/>
    <lineage>
        <taxon>Archaea</taxon>
        <taxon>Methanobacteriati</taxon>
        <taxon>Methanobacteriota</taxon>
        <taxon>Stenosarchaea group</taxon>
        <taxon>Halobacteria</taxon>
        <taxon>Halobacteriales</taxon>
        <taxon>Haloarculaceae</taxon>
        <taxon>Haloarcula</taxon>
    </lineage>
</organism>
<accession>A0A830GR29</accession>
<keyword evidence="7 9" id="KW-1133">Transmembrane helix</keyword>
<keyword evidence="5" id="KW-0808">Transferase</keyword>
<comment type="subcellular location">
    <subcellularLocation>
        <location evidence="1">Membrane</location>
        <topology evidence="1">Multi-pass membrane protein</topology>
    </subcellularLocation>
</comment>
<dbReference type="PANTHER" id="PTHR12726:SF0">
    <property type="entry name" value="CERAMIDE GLUCOSYLTRANSFERASE"/>
    <property type="match status" value="1"/>
</dbReference>
<dbReference type="Gene3D" id="3.90.550.10">
    <property type="entry name" value="Spore Coat Polysaccharide Biosynthesis Protein SpsA, Chain A"/>
    <property type="match status" value="1"/>
</dbReference>
<dbReference type="AlphaFoldDB" id="A0A830GR29"/>
<reference evidence="10" key="1">
    <citation type="journal article" date="2014" name="Int. J. Syst. Evol. Microbiol.">
        <title>Complete genome sequence of Corynebacterium casei LMG S-19264T (=DSM 44701T), isolated from a smear-ripened cheese.</title>
        <authorList>
            <consortium name="US DOE Joint Genome Institute (JGI-PGF)"/>
            <person name="Walter F."/>
            <person name="Albersmeier A."/>
            <person name="Kalinowski J."/>
            <person name="Ruckert C."/>
        </authorList>
    </citation>
    <scope>NUCLEOTIDE SEQUENCE</scope>
    <source>
        <strain evidence="10">JCM 17820</strain>
    </source>
</reference>
<evidence type="ECO:0000256" key="4">
    <source>
        <dbReference type="ARBA" id="ARBA00022676"/>
    </source>
</evidence>
<feature type="transmembrane region" description="Helical" evidence="9">
    <location>
        <begin position="256"/>
        <end position="277"/>
    </location>
</feature>
<comment type="pathway">
    <text evidence="3">Sphingolipid metabolism.</text>
</comment>
<comment type="caution">
    <text evidence="10">The sequence shown here is derived from an EMBL/GenBank/DDBJ whole genome shotgun (WGS) entry which is preliminary data.</text>
</comment>
<dbReference type="InterPro" id="IPR029044">
    <property type="entry name" value="Nucleotide-diphossugar_trans"/>
</dbReference>
<name>A0A830GR29_9EURY</name>
<keyword evidence="4" id="KW-0328">Glycosyltransferase</keyword>
<comment type="pathway">
    <text evidence="2">Lipid metabolism; sphingolipid metabolism.</text>
</comment>
<evidence type="ECO:0000256" key="9">
    <source>
        <dbReference type="SAM" id="Phobius"/>
    </source>
</evidence>
<protein>
    <recommendedName>
        <fullName evidence="12">Glycosyltransferase</fullName>
    </recommendedName>
</protein>
<feature type="transmembrane region" description="Helical" evidence="9">
    <location>
        <begin position="213"/>
        <end position="236"/>
    </location>
</feature>
<dbReference type="EMBL" id="BMOU01000007">
    <property type="protein sequence ID" value="GGO03321.1"/>
    <property type="molecule type" value="Genomic_DNA"/>
</dbReference>
<dbReference type="GO" id="GO:0006679">
    <property type="term" value="P:glucosylceramide biosynthetic process"/>
    <property type="evidence" value="ECO:0007669"/>
    <property type="project" value="TreeGrafter"/>
</dbReference>
<dbReference type="RefSeq" id="WP_189001915.1">
    <property type="nucleotide sequence ID" value="NZ_BMOU01000007.1"/>
</dbReference>
<evidence type="ECO:0000256" key="7">
    <source>
        <dbReference type="ARBA" id="ARBA00022989"/>
    </source>
</evidence>
<evidence type="ECO:0008006" key="12">
    <source>
        <dbReference type="Google" id="ProtNLM"/>
    </source>
</evidence>